<evidence type="ECO:0000313" key="4">
    <source>
        <dbReference type="EMBL" id="AMP06186.1"/>
    </source>
</evidence>
<dbReference type="EMBL" id="CP013234">
    <property type="protein sequence ID" value="AMP06186.1"/>
    <property type="molecule type" value="Genomic_DNA"/>
</dbReference>
<feature type="DNA-binding region" description="H-T-H motif" evidence="2">
    <location>
        <begin position="62"/>
        <end position="81"/>
    </location>
</feature>
<dbReference type="InterPro" id="IPR050624">
    <property type="entry name" value="HTH-type_Tx_Regulator"/>
</dbReference>
<dbReference type="Pfam" id="PF00440">
    <property type="entry name" value="TetR_N"/>
    <property type="match status" value="1"/>
</dbReference>
<evidence type="ECO:0000313" key="5">
    <source>
        <dbReference type="Proteomes" id="UP000074561"/>
    </source>
</evidence>
<keyword evidence="1 2" id="KW-0238">DNA-binding</keyword>
<accession>A0A127Q866</accession>
<dbReference type="PRINTS" id="PR00455">
    <property type="entry name" value="HTHTETR"/>
</dbReference>
<dbReference type="InterPro" id="IPR009057">
    <property type="entry name" value="Homeodomain-like_sf"/>
</dbReference>
<organism evidence="4 5">
    <name type="scientific">Collimonas pratensis</name>
    <dbReference type="NCBI Taxonomy" id="279113"/>
    <lineage>
        <taxon>Bacteria</taxon>
        <taxon>Pseudomonadati</taxon>
        <taxon>Pseudomonadota</taxon>
        <taxon>Betaproteobacteria</taxon>
        <taxon>Burkholderiales</taxon>
        <taxon>Oxalobacteraceae</taxon>
        <taxon>Collimonas</taxon>
    </lineage>
</organism>
<dbReference type="PROSITE" id="PS50977">
    <property type="entry name" value="HTH_TETR_2"/>
    <property type="match status" value="1"/>
</dbReference>
<protein>
    <submittedName>
        <fullName evidence="4">Bacterial regulatory s, tetR family protein</fullName>
    </submittedName>
</protein>
<gene>
    <name evidence="4" type="ORF">CPter91_3865</name>
</gene>
<reference evidence="4 5" key="1">
    <citation type="submission" date="2015-11" db="EMBL/GenBank/DDBJ databases">
        <title>Exploring the genomic traits of fungus-feeding bacterial genus Collimonas.</title>
        <authorList>
            <person name="Song C."/>
            <person name="Schmidt R."/>
            <person name="de Jager V."/>
            <person name="Krzyzanowska D."/>
            <person name="Jongedijk E."/>
            <person name="Cankar K."/>
            <person name="Beekwilder J."/>
            <person name="van Veen A."/>
            <person name="de Boer W."/>
            <person name="van Veen J.A."/>
            <person name="Garbeva P."/>
        </authorList>
    </citation>
    <scope>NUCLEOTIDE SEQUENCE [LARGE SCALE GENOMIC DNA]</scope>
    <source>
        <strain evidence="4 5">Ter91</strain>
    </source>
</reference>
<name>A0A127Q866_9BURK</name>
<dbReference type="PANTHER" id="PTHR43479:SF11">
    <property type="entry name" value="ACREF_ENVCD OPERON REPRESSOR-RELATED"/>
    <property type="match status" value="1"/>
</dbReference>
<evidence type="ECO:0000256" key="1">
    <source>
        <dbReference type="ARBA" id="ARBA00023125"/>
    </source>
</evidence>
<proteinExistence type="predicted"/>
<dbReference type="SUPFAM" id="SSF46689">
    <property type="entry name" value="Homeodomain-like"/>
    <property type="match status" value="1"/>
</dbReference>
<dbReference type="InterPro" id="IPR001647">
    <property type="entry name" value="HTH_TetR"/>
</dbReference>
<dbReference type="AlphaFoldDB" id="A0A127Q866"/>
<dbReference type="Gene3D" id="1.10.10.60">
    <property type="entry name" value="Homeodomain-like"/>
    <property type="match status" value="1"/>
</dbReference>
<dbReference type="Gene3D" id="1.10.357.10">
    <property type="entry name" value="Tetracycline Repressor, domain 2"/>
    <property type="match status" value="1"/>
</dbReference>
<sequence length="229" mass="26150">MAETLADKSVILITHMMKMAKTPPVEKQKIVLDRALLKPAIQQRIEGAVLDLFSEREFHSVSFGEIAAAANVSLQTIYKYYGSKEALLFACLETWLGALASRMLDHLQGIESCQDKLRKVFWVVLDFFDRNPKVSQLIMSSLQISAWGRDRTFRQPEMMEVLMKTLTDGRAEGVLTDEVNEKILLDYFIGILERLVHMHTMRGEQEPLALQANALFKMLWRAIARPANH</sequence>
<dbReference type="InterPro" id="IPR036271">
    <property type="entry name" value="Tet_transcr_reg_TetR-rel_C_sf"/>
</dbReference>
<evidence type="ECO:0000256" key="2">
    <source>
        <dbReference type="PROSITE-ProRule" id="PRU00335"/>
    </source>
</evidence>
<feature type="domain" description="HTH tetR-type" evidence="3">
    <location>
        <begin position="39"/>
        <end position="99"/>
    </location>
</feature>
<dbReference type="SUPFAM" id="SSF48498">
    <property type="entry name" value="Tetracyclin repressor-like, C-terminal domain"/>
    <property type="match status" value="1"/>
</dbReference>
<dbReference type="Proteomes" id="UP000074561">
    <property type="component" value="Chromosome"/>
</dbReference>
<dbReference type="KEGG" id="cpra:CPter91_3865"/>
<dbReference type="PATRIC" id="fig|279113.9.peg.3836"/>
<dbReference type="STRING" id="279113.CPter91_3865"/>
<dbReference type="GO" id="GO:0003677">
    <property type="term" value="F:DNA binding"/>
    <property type="evidence" value="ECO:0007669"/>
    <property type="project" value="UniProtKB-UniRule"/>
</dbReference>
<evidence type="ECO:0000259" key="3">
    <source>
        <dbReference type="PROSITE" id="PS50977"/>
    </source>
</evidence>
<dbReference type="PANTHER" id="PTHR43479">
    <property type="entry name" value="ACREF/ENVCD OPERON REPRESSOR-RELATED"/>
    <property type="match status" value="1"/>
</dbReference>